<evidence type="ECO:0000259" key="2">
    <source>
        <dbReference type="Pfam" id="PF07885"/>
    </source>
</evidence>
<dbReference type="KEGG" id="salk:FBQ74_09515"/>
<protein>
    <recommendedName>
        <fullName evidence="2">Potassium channel domain-containing protein</fullName>
    </recommendedName>
</protein>
<dbReference type="Proteomes" id="UP000304912">
    <property type="component" value="Chromosome"/>
</dbReference>
<keyword evidence="1" id="KW-0472">Membrane</keyword>
<proteinExistence type="predicted"/>
<dbReference type="OrthoDB" id="9813518at2"/>
<sequence length="141" mass="15000">MILAIIISLLALSMAVIIHLFNLSSVAQYLSKDSIGPASRTFTFVVVAVISQTAIALLFSCAYWLGETAGIGTFKSPAEFEDIFYFSLTTITTLGLGSIEPTDNLRMVAGIESATGFLLISCSASHVFKSMAQNSFSSNQG</sequence>
<feature type="transmembrane region" description="Helical" evidence="1">
    <location>
        <begin position="42"/>
        <end position="65"/>
    </location>
</feature>
<gene>
    <name evidence="3" type="ORF">FBQ74_09515</name>
</gene>
<evidence type="ECO:0000313" key="3">
    <source>
        <dbReference type="EMBL" id="QCZ95189.1"/>
    </source>
</evidence>
<dbReference type="Pfam" id="PF07885">
    <property type="entry name" value="Ion_trans_2"/>
    <property type="match status" value="1"/>
</dbReference>
<organism evidence="3 4">
    <name type="scientific">Salinimonas iocasae</name>
    <dbReference type="NCBI Taxonomy" id="2572577"/>
    <lineage>
        <taxon>Bacteria</taxon>
        <taxon>Pseudomonadati</taxon>
        <taxon>Pseudomonadota</taxon>
        <taxon>Gammaproteobacteria</taxon>
        <taxon>Alteromonadales</taxon>
        <taxon>Alteromonadaceae</taxon>
        <taxon>Alteromonas/Salinimonas group</taxon>
        <taxon>Salinimonas</taxon>
    </lineage>
</organism>
<dbReference type="Gene3D" id="1.10.287.70">
    <property type="match status" value="1"/>
</dbReference>
<keyword evidence="4" id="KW-1185">Reference proteome</keyword>
<accession>A0A5B7YK83</accession>
<feature type="domain" description="Potassium channel" evidence="2">
    <location>
        <begin position="59"/>
        <end position="130"/>
    </location>
</feature>
<dbReference type="EMBL" id="CP039852">
    <property type="protein sequence ID" value="QCZ95189.1"/>
    <property type="molecule type" value="Genomic_DNA"/>
</dbReference>
<reference evidence="3 4" key="1">
    <citation type="submission" date="2019-04" db="EMBL/GenBank/DDBJ databases">
        <title>Salinimonas iocasae sp. nov., a halophilic bacterium isolated from the outer tube casing of tubeworms in Okinawa Trough.</title>
        <authorList>
            <person name="Zhang H."/>
            <person name="Wang H."/>
            <person name="Li C."/>
        </authorList>
    </citation>
    <scope>NUCLEOTIDE SEQUENCE [LARGE SCALE GENOMIC DNA]</scope>
    <source>
        <strain evidence="3 4">KX18D6</strain>
    </source>
</reference>
<name>A0A5B7YK83_9ALTE</name>
<dbReference type="AlphaFoldDB" id="A0A5B7YK83"/>
<dbReference type="SUPFAM" id="SSF81324">
    <property type="entry name" value="Voltage-gated potassium channels"/>
    <property type="match status" value="1"/>
</dbReference>
<keyword evidence="1" id="KW-0812">Transmembrane</keyword>
<dbReference type="InterPro" id="IPR013099">
    <property type="entry name" value="K_chnl_dom"/>
</dbReference>
<evidence type="ECO:0000313" key="4">
    <source>
        <dbReference type="Proteomes" id="UP000304912"/>
    </source>
</evidence>
<keyword evidence="1" id="KW-1133">Transmembrane helix</keyword>
<evidence type="ECO:0000256" key="1">
    <source>
        <dbReference type="SAM" id="Phobius"/>
    </source>
</evidence>